<feature type="region of interest" description="Disordered" evidence="1">
    <location>
        <begin position="88"/>
        <end position="136"/>
    </location>
</feature>
<organism evidence="2 3">
    <name type="scientific">Verticillium dahliae</name>
    <name type="common">Verticillium wilt</name>
    <dbReference type="NCBI Taxonomy" id="27337"/>
    <lineage>
        <taxon>Eukaryota</taxon>
        <taxon>Fungi</taxon>
        <taxon>Dikarya</taxon>
        <taxon>Ascomycota</taxon>
        <taxon>Pezizomycotina</taxon>
        <taxon>Sordariomycetes</taxon>
        <taxon>Hypocreomycetidae</taxon>
        <taxon>Glomerellales</taxon>
        <taxon>Plectosphaerellaceae</taxon>
        <taxon>Verticillium</taxon>
    </lineage>
</organism>
<protein>
    <submittedName>
        <fullName evidence="2">Uncharacterized protein</fullName>
    </submittedName>
</protein>
<reference evidence="2 3" key="1">
    <citation type="submission" date="2017-12" db="EMBL/GenBank/DDBJ databases">
        <title>Comparative genomics yields insights into virulence evolution of Verticillium dahliae.</title>
        <authorList>
            <person name="Fan R."/>
            <person name="Armitage A.D."/>
            <person name="Cascant-Lopez E."/>
            <person name="Sobczyk M."/>
            <person name="Cockerton H.M."/>
            <person name="Harrison R.J."/>
        </authorList>
    </citation>
    <scope>NUCLEOTIDE SEQUENCE [LARGE SCALE GENOMIC DNA]</scope>
    <source>
        <strain evidence="2 3">12008</strain>
    </source>
</reference>
<feature type="compositionally biased region" description="Polar residues" evidence="1">
    <location>
        <begin position="88"/>
        <end position="110"/>
    </location>
</feature>
<dbReference type="EMBL" id="MPSH01000069">
    <property type="protein sequence ID" value="PNH26357.1"/>
    <property type="molecule type" value="Genomic_DNA"/>
</dbReference>
<proteinExistence type="predicted"/>
<comment type="caution">
    <text evidence="2">The sequence shown here is derived from an EMBL/GenBank/DDBJ whole genome shotgun (WGS) entry which is preliminary data.</text>
</comment>
<evidence type="ECO:0000256" key="1">
    <source>
        <dbReference type="SAM" id="MobiDB-lite"/>
    </source>
</evidence>
<evidence type="ECO:0000313" key="2">
    <source>
        <dbReference type="EMBL" id="PNH26357.1"/>
    </source>
</evidence>
<evidence type="ECO:0000313" key="3">
    <source>
        <dbReference type="Proteomes" id="UP000236305"/>
    </source>
</evidence>
<dbReference type="Proteomes" id="UP000236305">
    <property type="component" value="Unassembled WGS sequence"/>
</dbReference>
<sequence>MARAKLSSEAAQPDPNLRFIIGHLNVLEPLMLELSAAEVEHQKHFHRCEFPGEDSFKNGDQFNAPVISRPHEHTIMYDLARDAAQVGLSQTPSRLSSNPLLTITSQTSAPEGNKQQDRPRKNKGWYRRVQQGSYPL</sequence>
<accession>A0AA44W9H7</accession>
<name>A0AA44W9H7_VERDA</name>
<dbReference type="AlphaFoldDB" id="A0AA44W9H7"/>
<gene>
    <name evidence="2" type="ORF">BJF96_g10325</name>
</gene>